<keyword evidence="4" id="KW-0418">Kinase</keyword>
<keyword evidence="3" id="KW-0597">Phosphoprotein</keyword>
<dbReference type="EC" id="2.7.13.3" evidence="2"/>
<organism evidence="10 11">
    <name type="scientific">Anabaena azotica FACHB-119</name>
    <dbReference type="NCBI Taxonomy" id="947527"/>
    <lineage>
        <taxon>Bacteria</taxon>
        <taxon>Bacillati</taxon>
        <taxon>Cyanobacteriota</taxon>
        <taxon>Cyanophyceae</taxon>
        <taxon>Nostocales</taxon>
        <taxon>Nostocaceae</taxon>
        <taxon>Anabaena</taxon>
        <taxon>Anabaena azotica</taxon>
    </lineage>
</organism>
<feature type="domain" description="PAS" evidence="8">
    <location>
        <begin position="154"/>
        <end position="229"/>
    </location>
</feature>
<dbReference type="PROSITE" id="PS50109">
    <property type="entry name" value="HIS_KIN"/>
    <property type="match status" value="1"/>
</dbReference>
<feature type="domain" description="PAC" evidence="9">
    <location>
        <begin position="506"/>
        <end position="561"/>
    </location>
</feature>
<dbReference type="PROSITE" id="PS50112">
    <property type="entry name" value="PAS"/>
    <property type="match status" value="2"/>
</dbReference>
<dbReference type="SMART" id="SM00388">
    <property type="entry name" value="HisKA"/>
    <property type="match status" value="1"/>
</dbReference>
<dbReference type="SMART" id="SM00086">
    <property type="entry name" value="PAC"/>
    <property type="match status" value="4"/>
</dbReference>
<dbReference type="CDD" id="cd00130">
    <property type="entry name" value="PAS"/>
    <property type="match status" value="2"/>
</dbReference>
<dbReference type="InterPro" id="IPR036890">
    <property type="entry name" value="HATPase_C_sf"/>
</dbReference>
<comment type="caution">
    <text evidence="10">The sequence shown here is derived from an EMBL/GenBank/DDBJ whole genome shotgun (WGS) entry which is preliminary data.</text>
</comment>
<dbReference type="InterPro" id="IPR003594">
    <property type="entry name" value="HATPase_dom"/>
</dbReference>
<dbReference type="PANTHER" id="PTHR43065:SF50">
    <property type="entry name" value="HISTIDINE KINASE"/>
    <property type="match status" value="1"/>
</dbReference>
<accession>A0ABR8D622</accession>
<evidence type="ECO:0000313" key="10">
    <source>
        <dbReference type="EMBL" id="MBD2502622.1"/>
    </source>
</evidence>
<dbReference type="InterPro" id="IPR003661">
    <property type="entry name" value="HisK_dim/P_dom"/>
</dbReference>
<dbReference type="InterPro" id="IPR001610">
    <property type="entry name" value="PAC"/>
</dbReference>
<evidence type="ECO:0000256" key="1">
    <source>
        <dbReference type="ARBA" id="ARBA00000085"/>
    </source>
</evidence>
<dbReference type="CDD" id="cd00082">
    <property type="entry name" value="HisKA"/>
    <property type="match status" value="1"/>
</dbReference>
<dbReference type="InterPro" id="IPR013656">
    <property type="entry name" value="PAS_4"/>
</dbReference>
<dbReference type="InterPro" id="IPR000700">
    <property type="entry name" value="PAS-assoc_C"/>
</dbReference>
<dbReference type="Proteomes" id="UP000661112">
    <property type="component" value="Unassembled WGS sequence"/>
</dbReference>
<dbReference type="SMART" id="SM00387">
    <property type="entry name" value="HATPase_c"/>
    <property type="match status" value="1"/>
</dbReference>
<dbReference type="Pfam" id="PF02518">
    <property type="entry name" value="HATPase_c"/>
    <property type="match status" value="1"/>
</dbReference>
<dbReference type="Gene3D" id="3.30.450.20">
    <property type="entry name" value="PAS domain"/>
    <property type="match status" value="4"/>
</dbReference>
<keyword evidence="4" id="KW-0808">Transferase</keyword>
<dbReference type="Gene3D" id="3.30.565.10">
    <property type="entry name" value="Histidine kinase-like ATPase, C-terminal domain"/>
    <property type="match status" value="1"/>
</dbReference>
<dbReference type="EMBL" id="JACJSG010000026">
    <property type="protein sequence ID" value="MBD2502622.1"/>
    <property type="molecule type" value="Genomic_DNA"/>
</dbReference>
<evidence type="ECO:0000256" key="3">
    <source>
        <dbReference type="ARBA" id="ARBA00022553"/>
    </source>
</evidence>
<sequence>MSDHIITIDKETYNSLQQELTQLRQRVAKTLTPELYLEYTPAAIAIFDHEMRYLLASRRWREDYNLVDEDIIGRCHEEVCADTTLGWQRIFQHCLAGNTEKSEEDILTRKDGTIDWVKWEINPWYEESGVVGGLAVFSEVVTAQRQARTALGDSERRLGDIAANIPGAIFQFINRHGSWQVDYISDFIWELAGITPQEMMADLSCFFALVHPEDFEGYIASVVEAVENATPWHYEGRLIKPNGEIRWWQGDSTPTKSQTGEIIFCGVLLDITERKQTEAELNRLNEELAARIAERTFALQQTEVLLQRLADNVPGMLYEFRLKPDGTMFYPYVSSGCRELMGLDPQEIENDASLPFAGIQAEDVIGLQQTMAKSAQTLQNFEAEWCMTTPFGEKKWVKATSKPERLPGGEITWYGYLLDISERKQVEALLQEQEQFLRSIYEGVDQIIFVVDVLDNHEFRYAGWNSSAEKFTGIKQADVLGKTPKEVQGDVEGAAVSQRYKNCVEVGTSISYEECLTFYNQEFWSLTKINPLKNSDGKIYRMVGTALDITKRKQAEIKLQQQAEDLENTLRKLQRTQTQLIHSEKMSSIGNMVAGIAHEINNPVNFIHGNLIPACEYAQDLLRLVELYQLHFPYPPEEIQELIIDIDLDFLKEDLVKLLQSMQVGTERIREIVLSLRNFSRLDEAEFKQVDIHEGIDSTIMILHNRLKAKSDHPEIVVIKDYGDLPKIDCYPGQLNQVFMNLLSNAIDALEESVSRGRLLGNTPKISIRSEVVNNWVRITIADNGVGIPQEILTKLFDPFFTTKSVGKGTGLGLSISYQIVVDRHNGKLSCNSTLGQGAEFVIEIPIYQ</sequence>
<dbReference type="PANTHER" id="PTHR43065">
    <property type="entry name" value="SENSOR HISTIDINE KINASE"/>
    <property type="match status" value="1"/>
</dbReference>
<dbReference type="InterPro" id="IPR013655">
    <property type="entry name" value="PAS_fold_3"/>
</dbReference>
<proteinExistence type="predicted"/>
<evidence type="ECO:0000313" key="11">
    <source>
        <dbReference type="Proteomes" id="UP000661112"/>
    </source>
</evidence>
<dbReference type="SMART" id="SM00091">
    <property type="entry name" value="PAS"/>
    <property type="match status" value="3"/>
</dbReference>
<feature type="domain" description="Histidine kinase" evidence="7">
    <location>
        <begin position="595"/>
        <end position="849"/>
    </location>
</feature>
<keyword evidence="5" id="KW-0902">Two-component regulatory system</keyword>
<keyword evidence="11" id="KW-1185">Reference proteome</keyword>
<evidence type="ECO:0000256" key="4">
    <source>
        <dbReference type="ARBA" id="ARBA00022777"/>
    </source>
</evidence>
<evidence type="ECO:0000256" key="6">
    <source>
        <dbReference type="SAM" id="Coils"/>
    </source>
</evidence>
<evidence type="ECO:0000259" key="7">
    <source>
        <dbReference type="PROSITE" id="PS50109"/>
    </source>
</evidence>
<dbReference type="RefSeq" id="WP_190475059.1">
    <property type="nucleotide sequence ID" value="NZ_JACJSG010000026.1"/>
</dbReference>
<feature type="coiled-coil region" evidence="6">
    <location>
        <begin position="552"/>
        <end position="583"/>
    </location>
</feature>
<dbReference type="InterPro" id="IPR035965">
    <property type="entry name" value="PAS-like_dom_sf"/>
</dbReference>
<dbReference type="Gene3D" id="1.10.287.130">
    <property type="match status" value="1"/>
</dbReference>
<gene>
    <name evidence="10" type="ORF">H6G83_18750</name>
</gene>
<feature type="domain" description="PAC" evidence="9">
    <location>
        <begin position="101"/>
        <end position="153"/>
    </location>
</feature>
<dbReference type="Pfam" id="PF08448">
    <property type="entry name" value="PAS_4"/>
    <property type="match status" value="2"/>
</dbReference>
<evidence type="ECO:0000259" key="9">
    <source>
        <dbReference type="PROSITE" id="PS50113"/>
    </source>
</evidence>
<evidence type="ECO:0000259" key="8">
    <source>
        <dbReference type="PROSITE" id="PS50112"/>
    </source>
</evidence>
<feature type="domain" description="PAC" evidence="9">
    <location>
        <begin position="232"/>
        <end position="283"/>
    </location>
</feature>
<dbReference type="NCBIfam" id="TIGR00229">
    <property type="entry name" value="sensory_box"/>
    <property type="match status" value="3"/>
</dbReference>
<feature type="domain" description="PAS" evidence="8">
    <location>
        <begin position="433"/>
        <end position="483"/>
    </location>
</feature>
<dbReference type="InterPro" id="IPR005467">
    <property type="entry name" value="His_kinase_dom"/>
</dbReference>
<name>A0ABR8D622_9NOST</name>
<keyword evidence="6" id="KW-0175">Coiled coil</keyword>
<reference evidence="10 11" key="1">
    <citation type="journal article" date="2020" name="ISME J.">
        <title>Comparative genomics reveals insights into cyanobacterial evolution and habitat adaptation.</title>
        <authorList>
            <person name="Chen M.Y."/>
            <person name="Teng W.K."/>
            <person name="Zhao L."/>
            <person name="Hu C.X."/>
            <person name="Zhou Y.K."/>
            <person name="Han B.P."/>
            <person name="Song L.R."/>
            <person name="Shu W.S."/>
        </authorList>
    </citation>
    <scope>NUCLEOTIDE SEQUENCE [LARGE SCALE GENOMIC DNA]</scope>
    <source>
        <strain evidence="10 11">FACHB-119</strain>
    </source>
</reference>
<dbReference type="InterPro" id="IPR000014">
    <property type="entry name" value="PAS"/>
</dbReference>
<evidence type="ECO:0000256" key="5">
    <source>
        <dbReference type="ARBA" id="ARBA00023012"/>
    </source>
</evidence>
<dbReference type="Pfam" id="PF08447">
    <property type="entry name" value="PAS_3"/>
    <property type="match status" value="1"/>
</dbReference>
<comment type="catalytic activity">
    <reaction evidence="1">
        <text>ATP + protein L-histidine = ADP + protein N-phospho-L-histidine.</text>
        <dbReference type="EC" id="2.7.13.3"/>
    </reaction>
</comment>
<protein>
    <recommendedName>
        <fullName evidence="2">histidine kinase</fullName>
        <ecNumber evidence="2">2.7.13.3</ecNumber>
    </recommendedName>
</protein>
<evidence type="ECO:0000256" key="2">
    <source>
        <dbReference type="ARBA" id="ARBA00012438"/>
    </source>
</evidence>
<dbReference type="PROSITE" id="PS50113">
    <property type="entry name" value="PAC"/>
    <property type="match status" value="4"/>
</dbReference>
<dbReference type="SUPFAM" id="SSF55785">
    <property type="entry name" value="PYP-like sensor domain (PAS domain)"/>
    <property type="match status" value="4"/>
</dbReference>
<dbReference type="InterPro" id="IPR004358">
    <property type="entry name" value="Sig_transdc_His_kin-like_C"/>
</dbReference>
<dbReference type="PRINTS" id="PR00344">
    <property type="entry name" value="BCTRLSENSOR"/>
</dbReference>
<feature type="domain" description="PAC" evidence="9">
    <location>
        <begin position="381"/>
        <end position="432"/>
    </location>
</feature>
<dbReference type="SUPFAM" id="SSF55874">
    <property type="entry name" value="ATPase domain of HSP90 chaperone/DNA topoisomerase II/histidine kinase"/>
    <property type="match status" value="1"/>
</dbReference>